<dbReference type="SUPFAM" id="SSF46785">
    <property type="entry name" value="Winged helix' DNA-binding domain"/>
    <property type="match status" value="1"/>
</dbReference>
<dbReference type="PANTHER" id="PTHR30595:SF6">
    <property type="entry name" value="SCHLAFEN ALBA-2 DOMAIN-CONTAINING PROTEIN"/>
    <property type="match status" value="1"/>
</dbReference>
<proteinExistence type="predicted"/>
<dbReference type="InterPro" id="IPR036390">
    <property type="entry name" value="WH_DNA-bd_sf"/>
</dbReference>
<dbReference type="OrthoDB" id="9807853at2"/>
<evidence type="ECO:0000313" key="1">
    <source>
        <dbReference type="EMBL" id="SFB88320.1"/>
    </source>
</evidence>
<organism evidence="1 2">
    <name type="scientific">Marinospirillum celere</name>
    <dbReference type="NCBI Taxonomy" id="1122252"/>
    <lineage>
        <taxon>Bacteria</taxon>
        <taxon>Pseudomonadati</taxon>
        <taxon>Pseudomonadota</taxon>
        <taxon>Gammaproteobacteria</taxon>
        <taxon>Oceanospirillales</taxon>
        <taxon>Oceanospirillaceae</taxon>
        <taxon>Marinospirillum</taxon>
    </lineage>
</organism>
<dbReference type="EMBL" id="FOLH01000001">
    <property type="protein sequence ID" value="SFB88320.1"/>
    <property type="molecule type" value="Genomic_DNA"/>
</dbReference>
<dbReference type="GO" id="GO:0003677">
    <property type="term" value="F:DNA binding"/>
    <property type="evidence" value="ECO:0007669"/>
    <property type="project" value="UniProtKB-KW"/>
</dbReference>
<keyword evidence="2" id="KW-1185">Reference proteome</keyword>
<dbReference type="Gene3D" id="3.30.565.60">
    <property type="match status" value="1"/>
</dbReference>
<dbReference type="CDD" id="cd00090">
    <property type="entry name" value="HTH_ARSR"/>
    <property type="match status" value="1"/>
</dbReference>
<dbReference type="RefSeq" id="WP_091959229.1">
    <property type="nucleotide sequence ID" value="NZ_FOLH01000001.1"/>
</dbReference>
<dbReference type="InterPro" id="IPR011991">
    <property type="entry name" value="ArsR-like_HTH"/>
</dbReference>
<protein>
    <submittedName>
        <fullName evidence="1">Winged helix-turn-helix DNA-binding</fullName>
    </submittedName>
</protein>
<evidence type="ECO:0000313" key="2">
    <source>
        <dbReference type="Proteomes" id="UP000199058"/>
    </source>
</evidence>
<dbReference type="Gene3D" id="1.10.10.10">
    <property type="entry name" value="Winged helix-like DNA-binding domain superfamily/Winged helix DNA-binding domain"/>
    <property type="match status" value="1"/>
</dbReference>
<dbReference type="InterPro" id="IPR036388">
    <property type="entry name" value="WH-like_DNA-bd_sf"/>
</dbReference>
<dbReference type="InterPro" id="IPR038475">
    <property type="entry name" value="RecG_C_sf"/>
</dbReference>
<dbReference type="AlphaFoldDB" id="A0A1I1ETS0"/>
<keyword evidence="1" id="KW-0238">DNA-binding</keyword>
<name>A0A1I1ETS0_9GAMM</name>
<dbReference type="Proteomes" id="UP000199058">
    <property type="component" value="Unassembled WGS sequence"/>
</dbReference>
<dbReference type="PANTHER" id="PTHR30595">
    <property type="entry name" value="GLPR-RELATED TRANSCRIPTIONAL REPRESSOR"/>
    <property type="match status" value="1"/>
</dbReference>
<reference evidence="1 2" key="1">
    <citation type="submission" date="2016-10" db="EMBL/GenBank/DDBJ databases">
        <authorList>
            <person name="de Groot N.N."/>
        </authorList>
    </citation>
    <scope>NUCLEOTIDE SEQUENCE [LARGE SCALE GENOMIC DNA]</scope>
    <source>
        <strain evidence="1 2">DSM 18438</strain>
    </source>
</reference>
<dbReference type="Pfam" id="PF13412">
    <property type="entry name" value="HTH_24"/>
    <property type="match status" value="1"/>
</dbReference>
<sequence length="346" mass="38660">MASEQHPLWAEIQQGEGKALERQRLLQSYDEQIAWETELNSLDLAPLQQAFAQRGKPLDLARMKSLKLIREEQGKDHPTHGLMILLGLYEQVEIKCSRFKGTSMAVFLDKKEYQGDLFSQLAQTEAFIKNHLHLKAEILGLQRTESYEIPIPAIREALINAVVHRDYSNAGRDIKVGIYDDVLNIVSPGGLPHGLTLNEVLKGRSEIRNKVIARVFKELGYIEQWGSGMSRIHELCQEADNPAPAFSESGDFIDIEFHRTEVVESGVMGGSVGGAIGGEVVVQSELTERQQAVLQLIIENPRKSHREIAEALNINASAVQKHLDKLKEAGAIERIGGTRGYWKVKV</sequence>
<gene>
    <name evidence="1" type="ORF">SAMN05660443_0711</name>
</gene>
<dbReference type="Pfam" id="PF13749">
    <property type="entry name" value="HATPase_c_4"/>
    <property type="match status" value="1"/>
</dbReference>
<dbReference type="GO" id="GO:0006355">
    <property type="term" value="P:regulation of DNA-templated transcription"/>
    <property type="evidence" value="ECO:0007669"/>
    <property type="project" value="UniProtKB-ARBA"/>
</dbReference>
<accession>A0A1I1ETS0</accession>
<dbReference type="STRING" id="1122252.SAMN05660443_0711"/>